<dbReference type="Proteomes" id="UP000502502">
    <property type="component" value="Chromosome"/>
</dbReference>
<evidence type="ECO:0000256" key="3">
    <source>
        <dbReference type="ARBA" id="ARBA00023237"/>
    </source>
</evidence>
<evidence type="ECO:0000313" key="6">
    <source>
        <dbReference type="EMBL" id="QIL02512.1"/>
    </source>
</evidence>
<dbReference type="Gene3D" id="2.170.130.10">
    <property type="entry name" value="TonB-dependent receptor, plug domain"/>
    <property type="match status" value="1"/>
</dbReference>
<dbReference type="Gene3D" id="2.40.170.20">
    <property type="entry name" value="TonB-dependent receptor, beta-barrel domain"/>
    <property type="match status" value="1"/>
</dbReference>
<feature type="chain" id="PRO_5026215144" evidence="4">
    <location>
        <begin position="26"/>
        <end position="698"/>
    </location>
</feature>
<evidence type="ECO:0000259" key="5">
    <source>
        <dbReference type="Pfam" id="PF07715"/>
    </source>
</evidence>
<feature type="signal peptide" evidence="4">
    <location>
        <begin position="1"/>
        <end position="25"/>
    </location>
</feature>
<evidence type="ECO:0000256" key="1">
    <source>
        <dbReference type="ARBA" id="ARBA00004442"/>
    </source>
</evidence>
<reference evidence="6 7" key="1">
    <citation type="submission" date="2020-03" db="EMBL/GenBank/DDBJ databases">
        <title>Sphingomonas sp. nov., isolated from fish.</title>
        <authorList>
            <person name="Hyun D.-W."/>
            <person name="Bae J.-W."/>
        </authorList>
    </citation>
    <scope>NUCLEOTIDE SEQUENCE [LARGE SCALE GENOMIC DNA]</scope>
    <source>
        <strain evidence="6 7">HDW15C</strain>
    </source>
</reference>
<keyword evidence="7" id="KW-1185">Reference proteome</keyword>
<dbReference type="AlphaFoldDB" id="A0A6G7ZNL2"/>
<gene>
    <name evidence="6" type="ORF">G7078_06720</name>
</gene>
<sequence length="698" mass="76472">MMRIYRASLLASAIAFAPATGHAQASETPSDPAVVPGPAATPVLGKRVYVVGDFARYAPKTAYDLLQQVPGFTIRSASQDRGLGQASENVLINGQRVANKSGGAIDQLQNVSVNSVERIEIVDASALGIAGLSGQVANVVLSSAAKPSGNFEYAPSFRAHYTKPALLAGSVSYSGKSGPVDYTLSAKYNPGRGGFGGPVLIYDGNGVLTETRDEAYFSQFEQPVFQAKFGLDGPGTSIGNLTLGYGPYWGPGRQLDRRVSVSGETSARDIRTTNTGYVFDANADYEFAFGPGRLKVIGVRHFDHEPLVNTRVDTFDSGAPAQGVRFDRNTRIGESIGRGEYSWKTGKNDWQVSIERAFNSLDQKGRLFLLDSSGEFVETDYPQGTGKVTEVRYEAIGTLSRPLTSNLDLQVAGGAEVSTLDRVDDDQAARKFFRPKGSLTLGWRPANGWDASLKIRRHVGQISFYDFLSQPKLSQDKESAGNPDLVPPQSWRLDTEVGRDLGPWGKTRLNLHYYRVEDIVDVIPIGVGGEGVGNLPRADRLGFESISTIQFDPIGWTGGKVDLSFGAERTSVRDPLTGEKRSISGVRDRWMSFEVRHDIPRTQIAWNAFVNHNHYGRYYYPTEISQNLDLPWIAGFGVEHKNIRGLAVRLSVDNVLNGRHLVDRIVYEGYRNQTPVSYRQKQDQLVGPIFNLNIRGSF</sequence>
<dbReference type="InterPro" id="IPR036942">
    <property type="entry name" value="Beta-barrel_TonB_sf"/>
</dbReference>
<accession>A0A6G7ZNL2</accession>
<evidence type="ECO:0000256" key="4">
    <source>
        <dbReference type="SAM" id="SignalP"/>
    </source>
</evidence>
<dbReference type="RefSeq" id="WP_166094309.1">
    <property type="nucleotide sequence ID" value="NZ_CP049871.1"/>
</dbReference>
<organism evidence="6 7">
    <name type="scientific">Sphingomonas sinipercae</name>
    <dbReference type="NCBI Taxonomy" id="2714944"/>
    <lineage>
        <taxon>Bacteria</taxon>
        <taxon>Pseudomonadati</taxon>
        <taxon>Pseudomonadota</taxon>
        <taxon>Alphaproteobacteria</taxon>
        <taxon>Sphingomonadales</taxon>
        <taxon>Sphingomonadaceae</taxon>
        <taxon>Sphingomonas</taxon>
    </lineage>
</organism>
<dbReference type="InterPro" id="IPR012910">
    <property type="entry name" value="Plug_dom"/>
</dbReference>
<feature type="domain" description="TonB-dependent receptor plug" evidence="5">
    <location>
        <begin position="55"/>
        <end position="126"/>
    </location>
</feature>
<evidence type="ECO:0000313" key="7">
    <source>
        <dbReference type="Proteomes" id="UP000502502"/>
    </source>
</evidence>
<protein>
    <submittedName>
        <fullName evidence="6">TonB-dependent receptor plug domain-containing protein</fullName>
    </submittedName>
</protein>
<keyword evidence="4" id="KW-0732">Signal</keyword>
<dbReference type="GO" id="GO:0009279">
    <property type="term" value="C:cell outer membrane"/>
    <property type="evidence" value="ECO:0007669"/>
    <property type="project" value="UniProtKB-SubCell"/>
</dbReference>
<comment type="subcellular location">
    <subcellularLocation>
        <location evidence="1">Cell outer membrane</location>
    </subcellularLocation>
</comment>
<keyword evidence="3" id="KW-0998">Cell outer membrane</keyword>
<dbReference type="EMBL" id="CP049871">
    <property type="protein sequence ID" value="QIL02512.1"/>
    <property type="molecule type" value="Genomic_DNA"/>
</dbReference>
<dbReference type="SUPFAM" id="SSF56935">
    <property type="entry name" value="Porins"/>
    <property type="match status" value="1"/>
</dbReference>
<dbReference type="Pfam" id="PF07715">
    <property type="entry name" value="Plug"/>
    <property type="match status" value="1"/>
</dbReference>
<keyword evidence="2" id="KW-0472">Membrane</keyword>
<evidence type="ECO:0000256" key="2">
    <source>
        <dbReference type="ARBA" id="ARBA00023136"/>
    </source>
</evidence>
<dbReference type="KEGG" id="ssin:G7078_06720"/>
<keyword evidence="6" id="KW-0675">Receptor</keyword>
<proteinExistence type="predicted"/>
<dbReference type="InterPro" id="IPR037066">
    <property type="entry name" value="Plug_dom_sf"/>
</dbReference>
<name>A0A6G7ZNL2_9SPHN</name>